<dbReference type="InterPro" id="IPR036188">
    <property type="entry name" value="FAD/NAD-bd_sf"/>
</dbReference>
<evidence type="ECO:0000259" key="5">
    <source>
        <dbReference type="Pfam" id="PF07992"/>
    </source>
</evidence>
<keyword evidence="7" id="KW-1185">Reference proteome</keyword>
<sequence>MDLFDCAIIGAGPAGLSASLVLGRSRRKIALFDNGTNRNQVTQESHGFLTRDGIKPEEFREIGLKELKNYPSVQYHAKTVTNITKQSSGVFTISTLDNQKYSAEKVVLAAGIQEIFPKVPNIKQYYGKSLFSCPYCDGWELRDQPLIIICDNEDYVMHMGKLIYNWTKDLVIATNGLELSSSIMNDLRRKNISVMTEPIKKLCGEDGYLNKVEFASGYEIQRTRGFIVPSFFRPNQFAEHLHCEVQNNGVIETDESGRTSQKNVYSAGETSALGPSSLMIAAGEGNKTAVAVNMDLINERF</sequence>
<comment type="cofactor">
    <cofactor evidence="1">
        <name>FAD</name>
        <dbReference type="ChEBI" id="CHEBI:57692"/>
    </cofactor>
</comment>
<evidence type="ECO:0000256" key="4">
    <source>
        <dbReference type="ARBA" id="ARBA00023002"/>
    </source>
</evidence>
<dbReference type="InterPro" id="IPR023753">
    <property type="entry name" value="FAD/NAD-binding_dom"/>
</dbReference>
<proteinExistence type="predicted"/>
<reference evidence="6 7" key="1">
    <citation type="submission" date="2023-08" db="EMBL/GenBank/DDBJ databases">
        <authorList>
            <person name="Park J.-S."/>
        </authorList>
    </citation>
    <scope>NUCLEOTIDE SEQUENCE [LARGE SCALE GENOMIC DNA]</scope>
    <source>
        <strain evidence="6 7">2205SS18-9</strain>
    </source>
</reference>
<gene>
    <name evidence="6" type="ORF">Q5Y73_16135</name>
</gene>
<comment type="caution">
    <text evidence="6">The sequence shown here is derived from an EMBL/GenBank/DDBJ whole genome shotgun (WGS) entry which is preliminary data.</text>
</comment>
<evidence type="ECO:0000256" key="2">
    <source>
        <dbReference type="ARBA" id="ARBA00011738"/>
    </source>
</evidence>
<protein>
    <submittedName>
        <fullName evidence="6">NAD(P)/FAD-dependent oxidoreductase</fullName>
    </submittedName>
</protein>
<dbReference type="PRINTS" id="PR00368">
    <property type="entry name" value="FADPNR"/>
</dbReference>
<accession>A0ABT9J3T5</accession>
<organism evidence="6 7">
    <name type="scientific">Chengkuizengella axinellae</name>
    <dbReference type="NCBI Taxonomy" id="3064388"/>
    <lineage>
        <taxon>Bacteria</taxon>
        <taxon>Bacillati</taxon>
        <taxon>Bacillota</taxon>
        <taxon>Bacilli</taxon>
        <taxon>Bacillales</taxon>
        <taxon>Paenibacillaceae</taxon>
        <taxon>Chengkuizengella</taxon>
    </lineage>
</organism>
<dbReference type="RefSeq" id="WP_305992952.1">
    <property type="nucleotide sequence ID" value="NZ_JAVAMP010000009.1"/>
</dbReference>
<name>A0ABT9J3T5_9BACL</name>
<dbReference type="InterPro" id="IPR050097">
    <property type="entry name" value="Ferredoxin-NADP_redctase_2"/>
</dbReference>
<dbReference type="Gene3D" id="3.50.50.60">
    <property type="entry name" value="FAD/NAD(P)-binding domain"/>
    <property type="match status" value="2"/>
</dbReference>
<dbReference type="Proteomes" id="UP001231941">
    <property type="component" value="Unassembled WGS sequence"/>
</dbReference>
<dbReference type="SUPFAM" id="SSF51905">
    <property type="entry name" value="FAD/NAD(P)-binding domain"/>
    <property type="match status" value="1"/>
</dbReference>
<dbReference type="PRINTS" id="PR00469">
    <property type="entry name" value="PNDRDTASEII"/>
</dbReference>
<evidence type="ECO:0000313" key="6">
    <source>
        <dbReference type="EMBL" id="MDP5275639.1"/>
    </source>
</evidence>
<dbReference type="Pfam" id="PF07992">
    <property type="entry name" value="Pyr_redox_2"/>
    <property type="match status" value="1"/>
</dbReference>
<evidence type="ECO:0000256" key="3">
    <source>
        <dbReference type="ARBA" id="ARBA00022630"/>
    </source>
</evidence>
<dbReference type="EMBL" id="JAVAMP010000009">
    <property type="protein sequence ID" value="MDP5275639.1"/>
    <property type="molecule type" value="Genomic_DNA"/>
</dbReference>
<keyword evidence="3" id="KW-0285">Flavoprotein</keyword>
<dbReference type="PANTHER" id="PTHR48105">
    <property type="entry name" value="THIOREDOXIN REDUCTASE 1-RELATED-RELATED"/>
    <property type="match status" value="1"/>
</dbReference>
<keyword evidence="4" id="KW-0560">Oxidoreductase</keyword>
<evidence type="ECO:0000313" key="7">
    <source>
        <dbReference type="Proteomes" id="UP001231941"/>
    </source>
</evidence>
<feature type="domain" description="FAD/NAD(P)-binding" evidence="5">
    <location>
        <begin position="4"/>
        <end position="285"/>
    </location>
</feature>
<evidence type="ECO:0000256" key="1">
    <source>
        <dbReference type="ARBA" id="ARBA00001974"/>
    </source>
</evidence>
<comment type="subunit">
    <text evidence="2">Homodimer.</text>
</comment>